<dbReference type="Proteomes" id="UP001054837">
    <property type="component" value="Unassembled WGS sequence"/>
</dbReference>
<keyword evidence="1" id="KW-0472">Membrane</keyword>
<gene>
    <name evidence="2" type="ORF">CDAR_105251</name>
</gene>
<reference evidence="2 3" key="1">
    <citation type="submission" date="2021-06" db="EMBL/GenBank/DDBJ databases">
        <title>Caerostris darwini draft genome.</title>
        <authorList>
            <person name="Kono N."/>
            <person name="Arakawa K."/>
        </authorList>
    </citation>
    <scope>NUCLEOTIDE SEQUENCE [LARGE SCALE GENOMIC DNA]</scope>
</reference>
<sequence length="169" mass="19343">MEVGGGGRGSKTKWNEGWVGERDFSVRGSTNQELLQEAARAGLPLEKHPVHVQQYPFLLRTENEQCPNIKRDSVKKPSRNYGSHLLRYFLFFPLPFSGPFTGKRGIREPAGREGANNRKLIRSVYKHCNMSLQMTITGLRDWSPNMATRAFYSAVFLCFMSLRYVLVKE</sequence>
<dbReference type="AlphaFoldDB" id="A0AAV4V4Z5"/>
<proteinExistence type="predicted"/>
<comment type="caution">
    <text evidence="2">The sequence shown here is derived from an EMBL/GenBank/DDBJ whole genome shotgun (WGS) entry which is preliminary data.</text>
</comment>
<organism evidence="2 3">
    <name type="scientific">Caerostris darwini</name>
    <dbReference type="NCBI Taxonomy" id="1538125"/>
    <lineage>
        <taxon>Eukaryota</taxon>
        <taxon>Metazoa</taxon>
        <taxon>Ecdysozoa</taxon>
        <taxon>Arthropoda</taxon>
        <taxon>Chelicerata</taxon>
        <taxon>Arachnida</taxon>
        <taxon>Araneae</taxon>
        <taxon>Araneomorphae</taxon>
        <taxon>Entelegynae</taxon>
        <taxon>Araneoidea</taxon>
        <taxon>Araneidae</taxon>
        <taxon>Caerostris</taxon>
    </lineage>
</organism>
<protein>
    <submittedName>
        <fullName evidence="2">Uncharacterized protein</fullName>
    </submittedName>
</protein>
<name>A0AAV4V4Z5_9ARAC</name>
<keyword evidence="1" id="KW-0812">Transmembrane</keyword>
<evidence type="ECO:0000313" key="2">
    <source>
        <dbReference type="EMBL" id="GIY65361.1"/>
    </source>
</evidence>
<evidence type="ECO:0000256" key="1">
    <source>
        <dbReference type="SAM" id="Phobius"/>
    </source>
</evidence>
<dbReference type="EMBL" id="BPLQ01012409">
    <property type="protein sequence ID" value="GIY65361.1"/>
    <property type="molecule type" value="Genomic_DNA"/>
</dbReference>
<evidence type="ECO:0000313" key="3">
    <source>
        <dbReference type="Proteomes" id="UP001054837"/>
    </source>
</evidence>
<accession>A0AAV4V4Z5</accession>
<keyword evidence="3" id="KW-1185">Reference proteome</keyword>
<keyword evidence="1" id="KW-1133">Transmembrane helix</keyword>
<feature type="transmembrane region" description="Helical" evidence="1">
    <location>
        <begin position="150"/>
        <end position="167"/>
    </location>
</feature>